<comment type="caution">
    <text evidence="1">The sequence shown here is derived from an EMBL/GenBank/DDBJ whole genome shotgun (WGS) entry which is preliminary data.</text>
</comment>
<dbReference type="RefSeq" id="WP_379907280.1">
    <property type="nucleotide sequence ID" value="NZ_JBHSWE010000001.1"/>
</dbReference>
<organism evidence="1 2">
    <name type="scientific">Marinobacterium aestuariivivens</name>
    <dbReference type="NCBI Taxonomy" id="1698799"/>
    <lineage>
        <taxon>Bacteria</taxon>
        <taxon>Pseudomonadati</taxon>
        <taxon>Pseudomonadota</taxon>
        <taxon>Gammaproteobacteria</taxon>
        <taxon>Oceanospirillales</taxon>
        <taxon>Oceanospirillaceae</taxon>
        <taxon>Marinobacterium</taxon>
    </lineage>
</organism>
<keyword evidence="2" id="KW-1185">Reference proteome</keyword>
<evidence type="ECO:0000313" key="2">
    <source>
        <dbReference type="Proteomes" id="UP001596422"/>
    </source>
</evidence>
<reference evidence="2" key="1">
    <citation type="journal article" date="2019" name="Int. J. Syst. Evol. Microbiol.">
        <title>The Global Catalogue of Microorganisms (GCM) 10K type strain sequencing project: providing services to taxonomists for standard genome sequencing and annotation.</title>
        <authorList>
            <consortium name="The Broad Institute Genomics Platform"/>
            <consortium name="The Broad Institute Genome Sequencing Center for Infectious Disease"/>
            <person name="Wu L."/>
            <person name="Ma J."/>
        </authorList>
    </citation>
    <scope>NUCLEOTIDE SEQUENCE [LARGE SCALE GENOMIC DNA]</scope>
    <source>
        <strain evidence="2">NBRC 111756</strain>
    </source>
</reference>
<sequence length="62" mass="6844">MTTPNLSVQDLETLYDTLAASLDTVGPDREALFLTKLALLMGPEIGDIERVLELIDKARKDL</sequence>
<evidence type="ECO:0008006" key="3">
    <source>
        <dbReference type="Google" id="ProtNLM"/>
    </source>
</evidence>
<evidence type="ECO:0000313" key="1">
    <source>
        <dbReference type="EMBL" id="MFC6668736.1"/>
    </source>
</evidence>
<name>A0ABW1ZSM6_9GAMM</name>
<gene>
    <name evidence="1" type="ORF">ACFQDL_00360</name>
</gene>
<accession>A0ABW1ZSM6</accession>
<proteinExistence type="predicted"/>
<dbReference type="Proteomes" id="UP001596422">
    <property type="component" value="Unassembled WGS sequence"/>
</dbReference>
<protein>
    <recommendedName>
        <fullName evidence="3">DUF2783 domain-containing protein</fullName>
    </recommendedName>
</protein>
<dbReference type="EMBL" id="JBHSWE010000001">
    <property type="protein sequence ID" value="MFC6668736.1"/>
    <property type="molecule type" value="Genomic_DNA"/>
</dbReference>